<feature type="signal peptide" evidence="1">
    <location>
        <begin position="1"/>
        <end position="24"/>
    </location>
</feature>
<dbReference type="Proteomes" id="UP000027443">
    <property type="component" value="Unassembled WGS sequence"/>
</dbReference>
<organism evidence="2 3">
    <name type="scientific">Streptomyces wadayamensis</name>
    <dbReference type="NCBI Taxonomy" id="141454"/>
    <lineage>
        <taxon>Bacteria</taxon>
        <taxon>Bacillati</taxon>
        <taxon>Actinomycetota</taxon>
        <taxon>Actinomycetes</taxon>
        <taxon>Kitasatosporales</taxon>
        <taxon>Streptomycetaceae</taxon>
        <taxon>Streptomyces</taxon>
    </lineage>
</organism>
<gene>
    <name evidence="2" type="ORF">DC60_02870</name>
</gene>
<proteinExistence type="predicted"/>
<evidence type="ECO:0008006" key="4">
    <source>
        <dbReference type="Google" id="ProtNLM"/>
    </source>
</evidence>
<dbReference type="RefSeq" id="WP_049978516.1">
    <property type="nucleotide sequence ID" value="NZ_JHDU01000036.1"/>
</dbReference>
<protein>
    <recommendedName>
        <fullName evidence="4">Secreted protein</fullName>
    </recommendedName>
</protein>
<accession>A0ABR4S6X5</accession>
<keyword evidence="1" id="KW-0732">Signal</keyword>
<feature type="chain" id="PRO_5046460988" description="Secreted protein" evidence="1">
    <location>
        <begin position="25"/>
        <end position="256"/>
    </location>
</feature>
<reference evidence="2 3" key="1">
    <citation type="submission" date="2014-03" db="EMBL/GenBank/DDBJ databases">
        <title>Genome Sequence of Streptomyces wadayamensis A23 strain, an endophytic actinobacteria from Citrus reticulata.</title>
        <authorList>
            <person name="de Oliveira L.G."/>
            <person name="Tormet G.D."/>
            <person name="Marcon J."/>
            <person name="Samborsky M."/>
            <person name="Araujo W.L."/>
            <person name="de Azevedo J.L."/>
        </authorList>
    </citation>
    <scope>NUCLEOTIDE SEQUENCE [LARGE SCALE GENOMIC DNA]</scope>
    <source>
        <strain evidence="2 3">A23</strain>
    </source>
</reference>
<evidence type="ECO:0000256" key="1">
    <source>
        <dbReference type="SAM" id="SignalP"/>
    </source>
</evidence>
<keyword evidence="3" id="KW-1185">Reference proteome</keyword>
<dbReference type="EMBL" id="JHDU01000036">
    <property type="protein sequence ID" value="KDR60985.1"/>
    <property type="molecule type" value="Genomic_DNA"/>
</dbReference>
<sequence length="256" mass="28730">MKLTEWVPFAAAAATLLAALVAYAAARRTARTTWRSKTAEWQYASVVAFFDAAMHFHSLKEKPHAQEEGRGSDLDSAWLRLNLTGPGAVVEGAHPLYEAASKLFTNGCPLSAWNRLEQRVYEEFKDLSEEIARDEREGRESYNQGEYACFATAKQAYESLRKAVGSGSVDDWEKAKKAADSYTFQAVQDMPGRNSDKAWWTVTGSDITRALEVHGNPRDLHRAWLEEWERLDEAAKAFVPLVRGWLDGARPTRKSS</sequence>
<evidence type="ECO:0000313" key="3">
    <source>
        <dbReference type="Proteomes" id="UP000027443"/>
    </source>
</evidence>
<evidence type="ECO:0000313" key="2">
    <source>
        <dbReference type="EMBL" id="KDR60985.1"/>
    </source>
</evidence>
<name>A0ABR4S6X5_9ACTN</name>
<comment type="caution">
    <text evidence="2">The sequence shown here is derived from an EMBL/GenBank/DDBJ whole genome shotgun (WGS) entry which is preliminary data.</text>
</comment>